<gene>
    <name evidence="1" type="ORF">DM02DRAFT_684252</name>
</gene>
<dbReference type="InterPro" id="IPR029058">
    <property type="entry name" value="AB_hydrolase_fold"/>
</dbReference>
<evidence type="ECO:0000313" key="2">
    <source>
        <dbReference type="Proteomes" id="UP000244855"/>
    </source>
</evidence>
<accession>A0A2V1E989</accession>
<sequence length="198" mass="21969">PIYILSTDEPFHFELLVPLGESIYGGADIGPILRTAKNITPGDFDSFSTAFFNLANYKKSQAEDPALAYNPVNVRESWFAASTYFCRADFYLHVNWDDPRINIYWGEQISAFDKAIAALPIPGHRVKTSTSDFDIEAIWFPASTDSNTNRPTLILGNGYDGAQEGLYHTVAVPGLARGWNVITYEGPGHPISLHLILK</sequence>
<evidence type="ECO:0008006" key="3">
    <source>
        <dbReference type="Google" id="ProtNLM"/>
    </source>
</evidence>
<evidence type="ECO:0000313" key="1">
    <source>
        <dbReference type="EMBL" id="PVI05805.1"/>
    </source>
</evidence>
<dbReference type="EMBL" id="KZ805312">
    <property type="protein sequence ID" value="PVI05805.1"/>
    <property type="molecule type" value="Genomic_DNA"/>
</dbReference>
<name>A0A2V1E989_9PLEO</name>
<dbReference type="STRING" id="97972.A0A2V1E989"/>
<dbReference type="AlphaFoldDB" id="A0A2V1E989"/>
<dbReference type="Proteomes" id="UP000244855">
    <property type="component" value="Unassembled WGS sequence"/>
</dbReference>
<organism evidence="1 2">
    <name type="scientific">Periconia macrospinosa</name>
    <dbReference type="NCBI Taxonomy" id="97972"/>
    <lineage>
        <taxon>Eukaryota</taxon>
        <taxon>Fungi</taxon>
        <taxon>Dikarya</taxon>
        <taxon>Ascomycota</taxon>
        <taxon>Pezizomycotina</taxon>
        <taxon>Dothideomycetes</taxon>
        <taxon>Pleosporomycetidae</taxon>
        <taxon>Pleosporales</taxon>
        <taxon>Massarineae</taxon>
        <taxon>Periconiaceae</taxon>
        <taxon>Periconia</taxon>
    </lineage>
</organism>
<dbReference type="SUPFAM" id="SSF53474">
    <property type="entry name" value="alpha/beta-Hydrolases"/>
    <property type="match status" value="1"/>
</dbReference>
<dbReference type="Gene3D" id="1.20.1440.110">
    <property type="entry name" value="acylaminoacyl peptidase"/>
    <property type="match status" value="1"/>
</dbReference>
<feature type="non-terminal residue" evidence="1">
    <location>
        <position position="1"/>
    </location>
</feature>
<proteinExistence type="predicted"/>
<keyword evidence="2" id="KW-1185">Reference proteome</keyword>
<dbReference type="OrthoDB" id="249703at2759"/>
<reference evidence="1 2" key="1">
    <citation type="journal article" date="2018" name="Sci. Rep.">
        <title>Comparative genomics provides insights into the lifestyle and reveals functional heterogeneity of dark septate endophytic fungi.</title>
        <authorList>
            <person name="Knapp D.G."/>
            <person name="Nemeth J.B."/>
            <person name="Barry K."/>
            <person name="Hainaut M."/>
            <person name="Henrissat B."/>
            <person name="Johnson J."/>
            <person name="Kuo A."/>
            <person name="Lim J.H.P."/>
            <person name="Lipzen A."/>
            <person name="Nolan M."/>
            <person name="Ohm R.A."/>
            <person name="Tamas L."/>
            <person name="Grigoriev I.V."/>
            <person name="Spatafora J.W."/>
            <person name="Nagy L.G."/>
            <person name="Kovacs G.M."/>
        </authorList>
    </citation>
    <scope>NUCLEOTIDE SEQUENCE [LARGE SCALE GENOMIC DNA]</scope>
    <source>
        <strain evidence="1 2">DSE2036</strain>
    </source>
</reference>
<protein>
    <recommendedName>
        <fullName evidence="3">Alpha/beta-hydrolase</fullName>
    </recommendedName>
</protein>
<dbReference type="Gene3D" id="3.40.50.1820">
    <property type="entry name" value="alpha/beta hydrolase"/>
    <property type="match status" value="1"/>
</dbReference>